<dbReference type="EMBL" id="BT085567">
    <property type="protein sequence ID" value="ACR35920.1"/>
    <property type="molecule type" value="mRNA"/>
</dbReference>
<dbReference type="EMBL" id="BT086564">
    <property type="protein sequence ID" value="ACR36917.1"/>
    <property type="molecule type" value="mRNA"/>
</dbReference>
<reference evidence="1" key="2">
    <citation type="submission" date="2012-06" db="EMBL/GenBank/DDBJ databases">
        <authorList>
            <person name="Yu Y."/>
            <person name="Currie J."/>
            <person name="Lomeli R."/>
            <person name="Angelova A."/>
            <person name="Collura K."/>
            <person name="Wissotski M."/>
            <person name="Campos D."/>
            <person name="Kudrna D."/>
            <person name="Golser W."/>
            <person name="Ashely E."/>
            <person name="Descour A."/>
            <person name="Fernandes J."/>
            <person name="Soderlund C."/>
            <person name="Walbot V."/>
        </authorList>
    </citation>
    <scope>NUCLEOTIDE SEQUENCE</scope>
    <source>
        <strain evidence="1">B73</strain>
    </source>
</reference>
<sequence>MLSPLVSVYGCSPTATIAYEKPPLLTNSASGLSANTTSVDGSTAAFTASRTVVPTVVRPVSPCHSIVHPPHWYPRLSAWLPATRILAAFLGRGSSGASPGLPFLRSTSDLRTASRARSLCSCFPSWSARLGSGMGFSNRPMVNLTRRIRVTASSILLIGIRPLLT</sequence>
<protein>
    <submittedName>
        <fullName evidence="1">Uncharacterized protein</fullName>
    </submittedName>
</protein>
<dbReference type="AlphaFoldDB" id="C4J0N1"/>
<dbReference type="EMBL" id="BT084378">
    <property type="protein sequence ID" value="ACR34731.1"/>
    <property type="molecule type" value="mRNA"/>
</dbReference>
<organism evidence="1">
    <name type="scientific">Zea mays</name>
    <name type="common">Maize</name>
    <dbReference type="NCBI Taxonomy" id="4577"/>
    <lineage>
        <taxon>Eukaryota</taxon>
        <taxon>Viridiplantae</taxon>
        <taxon>Streptophyta</taxon>
        <taxon>Embryophyta</taxon>
        <taxon>Tracheophyta</taxon>
        <taxon>Spermatophyta</taxon>
        <taxon>Magnoliopsida</taxon>
        <taxon>Liliopsida</taxon>
        <taxon>Poales</taxon>
        <taxon>Poaceae</taxon>
        <taxon>PACMAD clade</taxon>
        <taxon>Panicoideae</taxon>
        <taxon>Andropogonodae</taxon>
        <taxon>Andropogoneae</taxon>
        <taxon>Tripsacinae</taxon>
        <taxon>Zea</taxon>
    </lineage>
</organism>
<evidence type="ECO:0000313" key="1">
    <source>
        <dbReference type="EMBL" id="ACR34731.1"/>
    </source>
</evidence>
<accession>C4J0N1</accession>
<reference evidence="1" key="1">
    <citation type="journal article" date="2009" name="PLoS Genet.">
        <title>Sequencing, mapping, and analysis of 27,455 maize full-length cDNAs.</title>
        <authorList>
            <person name="Soderlund C."/>
            <person name="Descour A."/>
            <person name="Kudrna D."/>
            <person name="Bomhoff M."/>
            <person name="Boyd L."/>
            <person name="Currie J."/>
            <person name="Angelova A."/>
            <person name="Collura K."/>
            <person name="Wissotski M."/>
            <person name="Ashley E."/>
            <person name="Morrow D."/>
            <person name="Fernandes J."/>
            <person name="Walbot V."/>
            <person name="Yu Y."/>
        </authorList>
    </citation>
    <scope>NUCLEOTIDE SEQUENCE</scope>
    <source>
        <strain evidence="1">B73</strain>
    </source>
</reference>
<name>C4J0N1_MAIZE</name>
<proteinExistence type="evidence at transcript level"/>